<gene>
    <name evidence="9" type="primary">macA_3</name>
    <name evidence="9" type="ORF">OJF2_16960</name>
</gene>
<dbReference type="Gene3D" id="2.40.50.100">
    <property type="match status" value="1"/>
</dbReference>
<evidence type="ECO:0000256" key="1">
    <source>
        <dbReference type="ARBA" id="ARBA00004196"/>
    </source>
</evidence>
<evidence type="ECO:0000256" key="3">
    <source>
        <dbReference type="ARBA" id="ARBA00022448"/>
    </source>
</evidence>
<keyword evidence="4" id="KW-1133">Transmembrane helix</keyword>
<feature type="domain" description="Multidrug resistance protein MdtA-like barrel-sandwich hybrid" evidence="6">
    <location>
        <begin position="94"/>
        <end position="228"/>
    </location>
</feature>
<keyword evidence="10" id="KW-1185">Reference proteome</keyword>
<proteinExistence type="inferred from homology"/>
<sequence length="381" mass="41504">MNALIEKAPESPGRSQRRPGWWKAIVSIVLLALFSAGIALLMMQLAGRFEPKVESRRAGNVEAGSPPSATAEVRLIRRPRAESAIGTIRAVYEVNVASKLLARVGEMRVKAGQEVKADELLVVLDDADLKAKHRQAVAAEAAAQAKQEQARVDCDRAERLRKQQSISQQELETSATAFRTASAEWERARQAVKEAEIILGYATVRAPMGGRIVDKRVNEGDTVTPGQVLLSMYDPGRMQMVATVRDALAMRLQVGQELPARLDALGLECHARVTEIVPESQADTRSFQVKVSGPCPPNVYSGMFGRIFIPLEDEDVLVVPAEAVRRIGQLDEVLVVDGAVVRRRAIQLGRTLKEGREVLSGLRAGERVVLTGAAPIAEDRS</sequence>
<dbReference type="AlphaFoldDB" id="A0A5B9VYG0"/>
<accession>A0A5B9VYG0</accession>
<comment type="subcellular location">
    <subcellularLocation>
        <location evidence="1">Cell envelope</location>
    </subcellularLocation>
</comment>
<dbReference type="Pfam" id="PF25954">
    <property type="entry name" value="Beta-barrel_RND_2"/>
    <property type="match status" value="1"/>
</dbReference>
<dbReference type="Gene3D" id="2.40.30.170">
    <property type="match status" value="1"/>
</dbReference>
<dbReference type="InterPro" id="IPR058627">
    <property type="entry name" value="MdtA-like_C"/>
</dbReference>
<dbReference type="Gene3D" id="2.40.420.20">
    <property type="match status" value="1"/>
</dbReference>
<dbReference type="PANTHER" id="PTHR30469:SF15">
    <property type="entry name" value="HLYD FAMILY OF SECRETION PROTEINS"/>
    <property type="match status" value="1"/>
</dbReference>
<keyword evidence="3" id="KW-0813">Transport</keyword>
<feature type="transmembrane region" description="Helical" evidence="4">
    <location>
        <begin position="20"/>
        <end position="42"/>
    </location>
</feature>
<feature type="domain" description="Multidrug resistance protein MdtA-like C-terminal permuted SH3" evidence="8">
    <location>
        <begin position="315"/>
        <end position="373"/>
    </location>
</feature>
<dbReference type="InterPro" id="IPR058625">
    <property type="entry name" value="MdtA-like_BSH"/>
</dbReference>
<dbReference type="GO" id="GO:0015562">
    <property type="term" value="F:efflux transmembrane transporter activity"/>
    <property type="evidence" value="ECO:0007669"/>
    <property type="project" value="TreeGrafter"/>
</dbReference>
<dbReference type="KEGG" id="agv:OJF2_16960"/>
<evidence type="ECO:0000259" key="8">
    <source>
        <dbReference type="Pfam" id="PF25967"/>
    </source>
</evidence>
<organism evidence="9 10">
    <name type="scientific">Aquisphaera giovannonii</name>
    <dbReference type="NCBI Taxonomy" id="406548"/>
    <lineage>
        <taxon>Bacteria</taxon>
        <taxon>Pseudomonadati</taxon>
        <taxon>Planctomycetota</taxon>
        <taxon>Planctomycetia</taxon>
        <taxon>Isosphaerales</taxon>
        <taxon>Isosphaeraceae</taxon>
        <taxon>Aquisphaera</taxon>
    </lineage>
</organism>
<dbReference type="OrthoDB" id="9778236at2"/>
<dbReference type="PANTHER" id="PTHR30469">
    <property type="entry name" value="MULTIDRUG RESISTANCE PROTEIN MDTA"/>
    <property type="match status" value="1"/>
</dbReference>
<evidence type="ECO:0000259" key="7">
    <source>
        <dbReference type="Pfam" id="PF25954"/>
    </source>
</evidence>
<dbReference type="Proteomes" id="UP000324233">
    <property type="component" value="Chromosome"/>
</dbReference>
<dbReference type="Pfam" id="PF25917">
    <property type="entry name" value="BSH_RND"/>
    <property type="match status" value="1"/>
</dbReference>
<evidence type="ECO:0000259" key="5">
    <source>
        <dbReference type="Pfam" id="PF25876"/>
    </source>
</evidence>
<dbReference type="Pfam" id="PF25876">
    <property type="entry name" value="HH_MFP_RND"/>
    <property type="match status" value="1"/>
</dbReference>
<evidence type="ECO:0000259" key="6">
    <source>
        <dbReference type="Pfam" id="PF25917"/>
    </source>
</evidence>
<dbReference type="RefSeq" id="WP_148592915.1">
    <property type="nucleotide sequence ID" value="NZ_CP042997.1"/>
</dbReference>
<feature type="domain" description="Multidrug resistance protein MdtA-like alpha-helical hairpin" evidence="5">
    <location>
        <begin position="134"/>
        <end position="202"/>
    </location>
</feature>
<evidence type="ECO:0000256" key="4">
    <source>
        <dbReference type="SAM" id="Phobius"/>
    </source>
</evidence>
<evidence type="ECO:0000256" key="2">
    <source>
        <dbReference type="ARBA" id="ARBA00009477"/>
    </source>
</evidence>
<name>A0A5B9VYG0_9BACT</name>
<dbReference type="InterPro" id="IPR058624">
    <property type="entry name" value="MdtA-like_HH"/>
</dbReference>
<dbReference type="InterPro" id="IPR058792">
    <property type="entry name" value="Beta-barrel_RND_2"/>
</dbReference>
<evidence type="ECO:0000313" key="10">
    <source>
        <dbReference type="Proteomes" id="UP000324233"/>
    </source>
</evidence>
<keyword evidence="4" id="KW-0472">Membrane</keyword>
<dbReference type="GO" id="GO:1990281">
    <property type="term" value="C:efflux pump complex"/>
    <property type="evidence" value="ECO:0007669"/>
    <property type="project" value="TreeGrafter"/>
</dbReference>
<dbReference type="Gene3D" id="1.10.287.470">
    <property type="entry name" value="Helix hairpin bin"/>
    <property type="match status" value="1"/>
</dbReference>
<keyword evidence="4" id="KW-0812">Transmembrane</keyword>
<evidence type="ECO:0000313" key="9">
    <source>
        <dbReference type="EMBL" id="QEH33199.1"/>
    </source>
</evidence>
<dbReference type="InterPro" id="IPR006143">
    <property type="entry name" value="RND_pump_MFP"/>
</dbReference>
<dbReference type="NCBIfam" id="TIGR01730">
    <property type="entry name" value="RND_mfp"/>
    <property type="match status" value="1"/>
</dbReference>
<feature type="domain" description="CusB-like beta-barrel" evidence="7">
    <location>
        <begin position="241"/>
        <end position="292"/>
    </location>
</feature>
<dbReference type="EMBL" id="CP042997">
    <property type="protein sequence ID" value="QEH33199.1"/>
    <property type="molecule type" value="Genomic_DNA"/>
</dbReference>
<dbReference type="SUPFAM" id="SSF111369">
    <property type="entry name" value="HlyD-like secretion proteins"/>
    <property type="match status" value="1"/>
</dbReference>
<protein>
    <submittedName>
        <fullName evidence="9">Macrolide export protein MacA</fullName>
    </submittedName>
</protein>
<dbReference type="Pfam" id="PF25967">
    <property type="entry name" value="RND-MFP_C"/>
    <property type="match status" value="1"/>
</dbReference>
<reference evidence="9 10" key="1">
    <citation type="submission" date="2019-08" db="EMBL/GenBank/DDBJ databases">
        <title>Deep-cultivation of Planctomycetes and their phenomic and genomic characterization uncovers novel biology.</title>
        <authorList>
            <person name="Wiegand S."/>
            <person name="Jogler M."/>
            <person name="Boedeker C."/>
            <person name="Pinto D."/>
            <person name="Vollmers J."/>
            <person name="Rivas-Marin E."/>
            <person name="Kohn T."/>
            <person name="Peeters S.H."/>
            <person name="Heuer A."/>
            <person name="Rast P."/>
            <person name="Oberbeckmann S."/>
            <person name="Bunk B."/>
            <person name="Jeske O."/>
            <person name="Meyerdierks A."/>
            <person name="Storesund J.E."/>
            <person name="Kallscheuer N."/>
            <person name="Luecker S."/>
            <person name="Lage O.M."/>
            <person name="Pohl T."/>
            <person name="Merkel B.J."/>
            <person name="Hornburger P."/>
            <person name="Mueller R.-W."/>
            <person name="Bruemmer F."/>
            <person name="Labrenz M."/>
            <person name="Spormann A.M."/>
            <person name="Op den Camp H."/>
            <person name="Overmann J."/>
            <person name="Amann R."/>
            <person name="Jetten M.S.M."/>
            <person name="Mascher T."/>
            <person name="Medema M.H."/>
            <person name="Devos D.P."/>
            <person name="Kaster A.-K."/>
            <person name="Ovreas L."/>
            <person name="Rohde M."/>
            <person name="Galperin M.Y."/>
            <person name="Jogler C."/>
        </authorList>
    </citation>
    <scope>NUCLEOTIDE SEQUENCE [LARGE SCALE GENOMIC DNA]</scope>
    <source>
        <strain evidence="9 10">OJF2</strain>
    </source>
</reference>
<comment type="similarity">
    <text evidence="2">Belongs to the membrane fusion protein (MFP) (TC 8.A.1) family.</text>
</comment>